<proteinExistence type="predicted"/>
<organism evidence="2 3">
    <name type="scientific">Anncaliia algerae PRA339</name>
    <dbReference type="NCBI Taxonomy" id="1288291"/>
    <lineage>
        <taxon>Eukaryota</taxon>
        <taxon>Fungi</taxon>
        <taxon>Fungi incertae sedis</taxon>
        <taxon>Microsporidia</taxon>
        <taxon>Tubulinosematoidea</taxon>
        <taxon>Tubulinosematidae</taxon>
        <taxon>Anncaliia</taxon>
    </lineage>
</organism>
<evidence type="ECO:0000259" key="1">
    <source>
        <dbReference type="Pfam" id="PF12762"/>
    </source>
</evidence>
<dbReference type="PANTHER" id="PTHR47163">
    <property type="entry name" value="DDE_TNP_IS1595 DOMAIN-CONTAINING PROTEIN"/>
    <property type="match status" value="1"/>
</dbReference>
<keyword evidence="3" id="KW-1185">Reference proteome</keyword>
<dbReference type="HOGENOM" id="CLU_044348_8_1_1"/>
<dbReference type="Proteomes" id="UP000030655">
    <property type="component" value="Unassembled WGS sequence"/>
</dbReference>
<dbReference type="InterPro" id="IPR024445">
    <property type="entry name" value="Tnp_ISXO2-like"/>
</dbReference>
<feature type="domain" description="ISXO2-like transposase" evidence="1">
    <location>
        <begin position="1"/>
        <end position="77"/>
    </location>
</feature>
<dbReference type="EMBL" id="KK365152">
    <property type="protein sequence ID" value="KCZ81046.1"/>
    <property type="molecule type" value="Genomic_DNA"/>
</dbReference>
<gene>
    <name evidence="2" type="ORF">H312_01532</name>
</gene>
<dbReference type="OrthoDB" id="10052789at2759"/>
<sequence length="92" mass="10824">GAEIHTDEHKSYNALGKMGYIHKNVCHKYNFLNPVDGTHTQNVESINNCLKYEIKKRKGVQTGLRKRFLAEFIWNWNNKSDLFNYILNLIKV</sequence>
<evidence type="ECO:0000313" key="3">
    <source>
        <dbReference type="Proteomes" id="UP000030655"/>
    </source>
</evidence>
<accession>A0A059F288</accession>
<dbReference type="Pfam" id="PF12762">
    <property type="entry name" value="DDE_Tnp_IS1595"/>
    <property type="match status" value="1"/>
</dbReference>
<reference evidence="3" key="1">
    <citation type="submission" date="2013-02" db="EMBL/GenBank/DDBJ databases">
        <authorList>
            <consortium name="The Broad Institute Genome Sequencing Platform"/>
            <person name="Cuomo C."/>
            <person name="Becnel J."/>
            <person name="Sanscrainte N."/>
            <person name="Walker B."/>
            <person name="Young S.K."/>
            <person name="Zeng Q."/>
            <person name="Gargeya S."/>
            <person name="Fitzgerald M."/>
            <person name="Haas B."/>
            <person name="Abouelleil A."/>
            <person name="Alvarado L."/>
            <person name="Arachchi H.M."/>
            <person name="Berlin A.M."/>
            <person name="Chapman S.B."/>
            <person name="Dewar J."/>
            <person name="Goldberg J."/>
            <person name="Griggs A."/>
            <person name="Gujja S."/>
            <person name="Hansen M."/>
            <person name="Howarth C."/>
            <person name="Imamovic A."/>
            <person name="Larimer J."/>
            <person name="McCowan C."/>
            <person name="Murphy C."/>
            <person name="Neiman D."/>
            <person name="Pearson M."/>
            <person name="Priest M."/>
            <person name="Roberts A."/>
            <person name="Saif S."/>
            <person name="Shea T."/>
            <person name="Sisk P."/>
            <person name="Sykes S."/>
            <person name="Wortman J."/>
            <person name="Nusbaum C."/>
            <person name="Birren B."/>
        </authorList>
    </citation>
    <scope>NUCLEOTIDE SEQUENCE [LARGE SCALE GENOMIC DNA]</scope>
    <source>
        <strain evidence="3">PRA339</strain>
    </source>
</reference>
<dbReference type="AlphaFoldDB" id="A0A059F288"/>
<protein>
    <recommendedName>
        <fullName evidence="1">ISXO2-like transposase domain-containing protein</fullName>
    </recommendedName>
</protein>
<feature type="non-terminal residue" evidence="2">
    <location>
        <position position="1"/>
    </location>
</feature>
<name>A0A059F288_9MICR</name>
<dbReference type="InterPro" id="IPR053164">
    <property type="entry name" value="IS1016-like_transposase"/>
</dbReference>
<dbReference type="PANTHER" id="PTHR47163:SF2">
    <property type="entry name" value="SI:DKEY-17M8.2"/>
    <property type="match status" value="1"/>
</dbReference>
<evidence type="ECO:0000313" key="2">
    <source>
        <dbReference type="EMBL" id="KCZ81046.1"/>
    </source>
</evidence>
<dbReference type="VEuPathDB" id="MicrosporidiaDB:H312_01532"/>
<reference evidence="2 3" key="2">
    <citation type="submission" date="2014-03" db="EMBL/GenBank/DDBJ databases">
        <title>The Genome Sequence of Anncaliia algerae insect isolate PRA339.</title>
        <authorList>
            <consortium name="The Broad Institute Genome Sequencing Platform"/>
            <consortium name="The Broad Institute Genome Sequencing Center for Infectious Disease"/>
            <person name="Cuomo C."/>
            <person name="Becnel J."/>
            <person name="Sanscrainte N."/>
            <person name="Walker B."/>
            <person name="Young S.K."/>
            <person name="Zeng Q."/>
            <person name="Gargeya S."/>
            <person name="Fitzgerald M."/>
            <person name="Haas B."/>
            <person name="Abouelleil A."/>
            <person name="Alvarado L."/>
            <person name="Arachchi H.M."/>
            <person name="Berlin A.M."/>
            <person name="Chapman S.B."/>
            <person name="Dewar J."/>
            <person name="Goldberg J."/>
            <person name="Griggs A."/>
            <person name="Gujja S."/>
            <person name="Hansen M."/>
            <person name="Howarth C."/>
            <person name="Imamovic A."/>
            <person name="Larimer J."/>
            <person name="McCowan C."/>
            <person name="Murphy C."/>
            <person name="Neiman D."/>
            <person name="Pearson M."/>
            <person name="Priest M."/>
            <person name="Roberts A."/>
            <person name="Saif S."/>
            <person name="Shea T."/>
            <person name="Sisk P."/>
            <person name="Sykes S."/>
            <person name="Wortman J."/>
            <person name="Nusbaum C."/>
            <person name="Birren B."/>
        </authorList>
    </citation>
    <scope>NUCLEOTIDE SEQUENCE [LARGE SCALE GENOMIC DNA]</scope>
    <source>
        <strain evidence="2 3">PRA339</strain>
    </source>
</reference>